<dbReference type="Pfam" id="PF04149">
    <property type="entry name" value="DUF397"/>
    <property type="match status" value="1"/>
</dbReference>
<name>A0ABW3CKV7_9ACTN</name>
<comment type="caution">
    <text evidence="2">The sequence shown here is derived from an EMBL/GenBank/DDBJ whole genome shotgun (WGS) entry which is preliminary data.</text>
</comment>
<organism evidence="2 3">
    <name type="scientific">Actinomadura adrarensis</name>
    <dbReference type="NCBI Taxonomy" id="1819600"/>
    <lineage>
        <taxon>Bacteria</taxon>
        <taxon>Bacillati</taxon>
        <taxon>Actinomycetota</taxon>
        <taxon>Actinomycetes</taxon>
        <taxon>Streptosporangiales</taxon>
        <taxon>Thermomonosporaceae</taxon>
        <taxon>Actinomadura</taxon>
    </lineage>
</organism>
<feature type="domain" description="DUF397" evidence="1">
    <location>
        <begin position="9"/>
        <end position="62"/>
    </location>
</feature>
<evidence type="ECO:0000313" key="3">
    <source>
        <dbReference type="Proteomes" id="UP001597083"/>
    </source>
</evidence>
<gene>
    <name evidence="2" type="ORF">ACFQ07_23270</name>
</gene>
<sequence>MSAPNPRHLTWRKSSHSNGYGGECVEVAATGNAIAIRDSKVPERGSIVASSSGWSTLLKGIKPGGLDR</sequence>
<protein>
    <submittedName>
        <fullName evidence="2">DUF397 domain-containing protein</fullName>
    </submittedName>
</protein>
<accession>A0ABW3CKV7</accession>
<proteinExistence type="predicted"/>
<reference evidence="3" key="1">
    <citation type="journal article" date="2019" name="Int. J. Syst. Evol. Microbiol.">
        <title>The Global Catalogue of Microorganisms (GCM) 10K type strain sequencing project: providing services to taxonomists for standard genome sequencing and annotation.</title>
        <authorList>
            <consortium name="The Broad Institute Genomics Platform"/>
            <consortium name="The Broad Institute Genome Sequencing Center for Infectious Disease"/>
            <person name="Wu L."/>
            <person name="Ma J."/>
        </authorList>
    </citation>
    <scope>NUCLEOTIDE SEQUENCE [LARGE SCALE GENOMIC DNA]</scope>
    <source>
        <strain evidence="3">JCM 31696</strain>
    </source>
</reference>
<evidence type="ECO:0000259" key="1">
    <source>
        <dbReference type="Pfam" id="PF04149"/>
    </source>
</evidence>
<keyword evidence="3" id="KW-1185">Reference proteome</keyword>
<dbReference type="InterPro" id="IPR007278">
    <property type="entry name" value="DUF397"/>
</dbReference>
<dbReference type="EMBL" id="JBHTIR010003423">
    <property type="protein sequence ID" value="MFD0855179.1"/>
    <property type="molecule type" value="Genomic_DNA"/>
</dbReference>
<dbReference type="Proteomes" id="UP001597083">
    <property type="component" value="Unassembled WGS sequence"/>
</dbReference>
<evidence type="ECO:0000313" key="2">
    <source>
        <dbReference type="EMBL" id="MFD0855179.1"/>
    </source>
</evidence>